<dbReference type="Proteomes" id="UP000063699">
    <property type="component" value="Chromosome"/>
</dbReference>
<name>A0A0N7F3Z0_9PSEU</name>
<dbReference type="GO" id="GO:0031956">
    <property type="term" value="F:medium-chain fatty acid-CoA ligase activity"/>
    <property type="evidence" value="ECO:0007669"/>
    <property type="project" value="TreeGrafter"/>
</dbReference>
<dbReference type="PANTHER" id="PTHR43201">
    <property type="entry name" value="ACYL-COA SYNTHETASE"/>
    <property type="match status" value="1"/>
</dbReference>
<feature type="domain" description="AMP-dependent synthetase/ligase" evidence="2">
    <location>
        <begin position="40"/>
        <end position="327"/>
    </location>
</feature>
<dbReference type="SUPFAM" id="SSF56801">
    <property type="entry name" value="Acetyl-CoA synthetase-like"/>
    <property type="match status" value="1"/>
</dbReference>
<dbReference type="Pfam" id="PF00501">
    <property type="entry name" value="AMP-binding"/>
    <property type="match status" value="1"/>
</dbReference>
<protein>
    <recommendedName>
        <fullName evidence="6">AMP-dependent synthetase/ligase domain-containing protein</fullName>
    </recommendedName>
</protein>
<dbReference type="KEGG" id="kphy:AOZ06_26445"/>
<dbReference type="OrthoDB" id="3802565at2"/>
<evidence type="ECO:0008006" key="6">
    <source>
        <dbReference type="Google" id="ProtNLM"/>
    </source>
</evidence>
<dbReference type="EMBL" id="CP012752">
    <property type="protein sequence ID" value="ALG09967.1"/>
    <property type="molecule type" value="Genomic_DNA"/>
</dbReference>
<organism evidence="4 5">
    <name type="scientific">Kibdelosporangium phytohabitans</name>
    <dbReference type="NCBI Taxonomy" id="860235"/>
    <lineage>
        <taxon>Bacteria</taxon>
        <taxon>Bacillati</taxon>
        <taxon>Actinomycetota</taxon>
        <taxon>Actinomycetes</taxon>
        <taxon>Pseudonocardiales</taxon>
        <taxon>Pseudonocardiaceae</taxon>
        <taxon>Kibdelosporangium</taxon>
    </lineage>
</organism>
<dbReference type="AlphaFoldDB" id="A0A0N7F3Z0"/>
<evidence type="ECO:0000259" key="2">
    <source>
        <dbReference type="Pfam" id="PF00501"/>
    </source>
</evidence>
<dbReference type="InterPro" id="IPR045851">
    <property type="entry name" value="AMP-bd_C_sf"/>
</dbReference>
<proteinExistence type="inferred from homology"/>
<dbReference type="STRING" id="860235.AOZ06_26445"/>
<gene>
    <name evidence="4" type="ORF">AOZ06_26445</name>
</gene>
<dbReference type="InterPro" id="IPR025110">
    <property type="entry name" value="AMP-bd_C"/>
</dbReference>
<evidence type="ECO:0000313" key="4">
    <source>
        <dbReference type="EMBL" id="ALG09967.1"/>
    </source>
</evidence>
<keyword evidence="5" id="KW-1185">Reference proteome</keyword>
<sequence length="471" mass="51604">MTTSGATRRAPGISGRTHSWWGEELLTRSADESPWARGTATVTAGRMRTEVEWLRKSYQGQGVGFRSTVSLHGTPSFTQLWSLFALWSLGAQVTMLEQRLGPKDMAAALDESHPQFTLRFGRSNRINDPFTDECEVMLTRRRGGVPATTDHCLVHLSSGTTGRGKIIGRTADSLLTEVDRLAMLDDMPRRGETVLLLSSWAHSFELIGGVLHGLDCGAPLVFPVSVVPKRVLAVARDAQVLIGTPRHYERLSAVPGTPSLPALRVAVSGGEPLHSSVFVRFARRYGVRIGQVYGTTETGIIAADLRGVQGPPHVGRPIPGVRSRVNDGVLQIHLAQSPYLTDVEPWLGGWMSTQDRVRLDPDTGVLSLHGRVGAERADRYAEGELLEIERVLRSHRDVDEAVVTGLDTIEAHVTGSPALAHIDLVEWCRRLMRGSRAPSRLHVVRSLPRTANGKAQRTRALIRDAIREGEQ</sequence>
<feature type="domain" description="AMP-binding enzyme C-terminal" evidence="3">
    <location>
        <begin position="387"/>
        <end position="454"/>
    </location>
</feature>
<comment type="similarity">
    <text evidence="1">Belongs to the ATP-dependent AMP-binding enzyme family.</text>
</comment>
<dbReference type="GO" id="GO:0006631">
    <property type="term" value="P:fatty acid metabolic process"/>
    <property type="evidence" value="ECO:0007669"/>
    <property type="project" value="TreeGrafter"/>
</dbReference>
<dbReference type="PANTHER" id="PTHR43201:SF8">
    <property type="entry name" value="ACYL-COA SYNTHETASE FAMILY MEMBER 3"/>
    <property type="match status" value="1"/>
</dbReference>
<dbReference type="InterPro" id="IPR000873">
    <property type="entry name" value="AMP-dep_synth/lig_dom"/>
</dbReference>
<dbReference type="Gene3D" id="3.30.300.30">
    <property type="match status" value="1"/>
</dbReference>
<evidence type="ECO:0000259" key="3">
    <source>
        <dbReference type="Pfam" id="PF13193"/>
    </source>
</evidence>
<dbReference type="Gene3D" id="3.40.50.12780">
    <property type="entry name" value="N-terminal domain of ligase-like"/>
    <property type="match status" value="1"/>
</dbReference>
<evidence type="ECO:0000313" key="5">
    <source>
        <dbReference type="Proteomes" id="UP000063699"/>
    </source>
</evidence>
<evidence type="ECO:0000256" key="1">
    <source>
        <dbReference type="ARBA" id="ARBA00006432"/>
    </source>
</evidence>
<accession>A0A0N7F3Z0</accession>
<dbReference type="Pfam" id="PF13193">
    <property type="entry name" value="AMP-binding_C"/>
    <property type="match status" value="1"/>
</dbReference>
<dbReference type="InterPro" id="IPR042099">
    <property type="entry name" value="ANL_N_sf"/>
</dbReference>
<dbReference type="RefSeq" id="WP_054291871.1">
    <property type="nucleotide sequence ID" value="NZ_CP012752.1"/>
</dbReference>
<reference evidence="4 5" key="1">
    <citation type="submission" date="2015-07" db="EMBL/GenBank/DDBJ databases">
        <title>Genome sequencing of Kibdelosporangium phytohabitans.</title>
        <authorList>
            <person name="Qin S."/>
            <person name="Xing K."/>
        </authorList>
    </citation>
    <scope>NUCLEOTIDE SEQUENCE [LARGE SCALE GENOMIC DNA]</scope>
    <source>
        <strain evidence="4 5">KLBMP1111</strain>
    </source>
</reference>